<feature type="domain" description="AMP-dependent ligase C-terminal" evidence="11">
    <location>
        <begin position="337"/>
        <end position="433"/>
    </location>
</feature>
<proteinExistence type="inferred from homology"/>
<dbReference type="InterPro" id="IPR011880">
    <property type="entry name" value="PA_CoA_ligase"/>
</dbReference>
<protein>
    <recommendedName>
        <fullName evidence="7 9">Phenylacetate-coenzyme A ligase</fullName>
        <ecNumber evidence="6 9">6.2.1.30</ecNumber>
    </recommendedName>
    <alternativeName>
        <fullName evidence="8 9">Phenylacetyl-CoA ligase</fullName>
    </alternativeName>
</protein>
<dbReference type="InterPro" id="IPR000873">
    <property type="entry name" value="AMP-dep_synth/lig_dom"/>
</dbReference>
<dbReference type="eggNOG" id="COG1541">
    <property type="taxonomic scope" value="Bacteria"/>
</dbReference>
<evidence type="ECO:0000259" key="11">
    <source>
        <dbReference type="Pfam" id="PF14535"/>
    </source>
</evidence>
<evidence type="ECO:0000313" key="13">
    <source>
        <dbReference type="Proteomes" id="UP000036923"/>
    </source>
</evidence>
<keyword evidence="2 9" id="KW-0436">Ligase</keyword>
<sequence length="435" mass="48797">MCIMIWNREVEVSTRKDMEALQLENLKEIVKRAYENVPFYRRKFDEIGLKPEHIVTLKDIEKIPFTTKLDLRDNYPYSLFAVPMKQIVRVHASSGTTGKPIVVGYTKKDLDNWSECVARLIVAAGGSDEDIAQVVFGYGLFTGGFGLHYGLEKVGISVIPVSSGNSERQLMLLQDFGATIIVGTPSYVLHLSEIAEEMGVTKGKHRLKLGLFGGEGHTPEMRAEIEKRWGILATENYGLSEIVGPGVAGECIHQCGMHINEDHFYPEIINPDTGDTLGYGERGELVLTTLTKEGIPMLRYRTKDITVLNPETCKCGRTSVRMNKVLGRTDDMLIIRGVNVFPSQIESVLVGMEHIGPHYQIIVTKKGYMDAIEVLVELIDGSLLEKFSELENLEKQIRHKIKTTLQIDAKIRLVEPKTIERSLGKAKRVIDLRNN</sequence>
<dbReference type="AlphaFoldDB" id="A0A0L6JJL9"/>
<dbReference type="GO" id="GO:0010124">
    <property type="term" value="P:phenylacetate catabolic process"/>
    <property type="evidence" value="ECO:0007669"/>
    <property type="project" value="UniProtKB-UniRule"/>
</dbReference>
<dbReference type="GO" id="GO:0047475">
    <property type="term" value="F:phenylacetate-CoA ligase activity"/>
    <property type="evidence" value="ECO:0007669"/>
    <property type="project" value="UniProtKB-EC"/>
</dbReference>
<name>A0A0L6JJL9_9FIRM</name>
<evidence type="ECO:0000256" key="5">
    <source>
        <dbReference type="ARBA" id="ARBA00061566"/>
    </source>
</evidence>
<evidence type="ECO:0000256" key="7">
    <source>
        <dbReference type="ARBA" id="ARBA00068695"/>
    </source>
</evidence>
<dbReference type="PANTHER" id="PTHR43439">
    <property type="entry name" value="PHENYLACETATE-COENZYME A LIGASE"/>
    <property type="match status" value="1"/>
</dbReference>
<dbReference type="EC" id="6.2.1.30" evidence="6 9"/>
<dbReference type="Pfam" id="PF14535">
    <property type="entry name" value="AMP-binding_C_2"/>
    <property type="match status" value="1"/>
</dbReference>
<comment type="caution">
    <text evidence="12">The sequence shown here is derived from an EMBL/GenBank/DDBJ whole genome shotgun (WGS) entry which is preliminary data.</text>
</comment>
<evidence type="ECO:0000256" key="4">
    <source>
        <dbReference type="ARBA" id="ARBA00060591"/>
    </source>
</evidence>
<accession>A0A0L6JJL9</accession>
<gene>
    <name evidence="12" type="ORF">Bccel_1338</name>
</gene>
<organism evidence="12 13">
    <name type="scientific">Pseudobacteroides cellulosolvens ATCC 35603 = DSM 2933</name>
    <dbReference type="NCBI Taxonomy" id="398512"/>
    <lineage>
        <taxon>Bacteria</taxon>
        <taxon>Bacillati</taxon>
        <taxon>Bacillota</taxon>
        <taxon>Clostridia</taxon>
        <taxon>Eubacteriales</taxon>
        <taxon>Oscillospiraceae</taxon>
        <taxon>Pseudobacteroides</taxon>
    </lineage>
</organism>
<evidence type="ECO:0000256" key="6">
    <source>
        <dbReference type="ARBA" id="ARBA00066629"/>
    </source>
</evidence>
<dbReference type="InterPro" id="IPR042099">
    <property type="entry name" value="ANL_N_sf"/>
</dbReference>
<reference evidence="13" key="1">
    <citation type="submission" date="2015-07" db="EMBL/GenBank/DDBJ databases">
        <title>Near-Complete Genome Sequence of the Cellulolytic Bacterium Bacteroides (Pseudobacteroides) cellulosolvens ATCC 35603.</title>
        <authorList>
            <person name="Dassa B."/>
            <person name="Utturkar S.M."/>
            <person name="Klingeman D.M."/>
            <person name="Hurt R.A."/>
            <person name="Keller M."/>
            <person name="Xu J."/>
            <person name="Reddy Y.H.K."/>
            <person name="Borovok I."/>
            <person name="Grinberg I.R."/>
            <person name="Lamed R."/>
            <person name="Zhivin O."/>
            <person name="Bayer E.A."/>
            <person name="Brown S.D."/>
        </authorList>
    </citation>
    <scope>NUCLEOTIDE SEQUENCE [LARGE SCALE GENOMIC DNA]</scope>
    <source>
        <strain evidence="13">DSM 2933</strain>
    </source>
</reference>
<dbReference type="EMBL" id="LGTC01000001">
    <property type="protein sequence ID" value="KNY26076.1"/>
    <property type="molecule type" value="Genomic_DNA"/>
</dbReference>
<dbReference type="PANTHER" id="PTHR43439:SF1">
    <property type="entry name" value="PHENYLACETATE-COENZYME A LIGASE"/>
    <property type="match status" value="1"/>
</dbReference>
<dbReference type="Proteomes" id="UP000036923">
    <property type="component" value="Unassembled WGS sequence"/>
</dbReference>
<dbReference type="Gene3D" id="3.30.300.30">
    <property type="match status" value="1"/>
</dbReference>
<dbReference type="InterPro" id="IPR045851">
    <property type="entry name" value="AMP-bd_C_sf"/>
</dbReference>
<evidence type="ECO:0000256" key="1">
    <source>
        <dbReference type="ARBA" id="ARBA00011245"/>
    </source>
</evidence>
<keyword evidence="13" id="KW-1185">Reference proteome</keyword>
<comment type="pathway">
    <text evidence="4 9">Aromatic compound metabolism; phenylacetate degradation.</text>
</comment>
<dbReference type="STRING" id="398512.Bccel_1338"/>
<comment type="subunit">
    <text evidence="1">Monomer.</text>
</comment>
<dbReference type="UniPathway" id="UPA00930"/>
<dbReference type="Gene3D" id="3.40.50.12780">
    <property type="entry name" value="N-terminal domain of ligase-like"/>
    <property type="match status" value="1"/>
</dbReference>
<dbReference type="FunFam" id="3.40.50.12780:FF:000016">
    <property type="entry name" value="Phenylacetate-coenzyme A ligase"/>
    <property type="match status" value="1"/>
</dbReference>
<feature type="domain" description="AMP-dependent synthetase/ligase" evidence="10">
    <location>
        <begin position="85"/>
        <end position="287"/>
    </location>
</feature>
<dbReference type="Pfam" id="PF00501">
    <property type="entry name" value="AMP-binding"/>
    <property type="match status" value="1"/>
</dbReference>
<dbReference type="SUPFAM" id="SSF56801">
    <property type="entry name" value="Acetyl-CoA synthetase-like"/>
    <property type="match status" value="1"/>
</dbReference>
<evidence type="ECO:0000313" key="12">
    <source>
        <dbReference type="EMBL" id="KNY26076.1"/>
    </source>
</evidence>
<dbReference type="PATRIC" id="fig|398512.5.peg.1390"/>
<dbReference type="InterPro" id="IPR051414">
    <property type="entry name" value="Adenylate-forming_Reductase"/>
</dbReference>
<dbReference type="PIRSF" id="PIRSF006444">
    <property type="entry name" value="PaaK"/>
    <property type="match status" value="1"/>
</dbReference>
<dbReference type="GO" id="GO:0000166">
    <property type="term" value="F:nucleotide binding"/>
    <property type="evidence" value="ECO:0007669"/>
    <property type="project" value="UniProtKB-KW"/>
</dbReference>
<evidence type="ECO:0000256" key="8">
    <source>
        <dbReference type="ARBA" id="ARBA00075111"/>
    </source>
</evidence>
<comment type="catalytic activity">
    <reaction evidence="9">
        <text>2-phenylacetate + ATP + CoA = phenylacetyl-CoA + AMP + diphosphate</text>
        <dbReference type="Rhea" id="RHEA:20956"/>
        <dbReference type="ChEBI" id="CHEBI:18401"/>
        <dbReference type="ChEBI" id="CHEBI:30616"/>
        <dbReference type="ChEBI" id="CHEBI:33019"/>
        <dbReference type="ChEBI" id="CHEBI:57287"/>
        <dbReference type="ChEBI" id="CHEBI:57390"/>
        <dbReference type="ChEBI" id="CHEBI:456215"/>
        <dbReference type="EC" id="6.2.1.30"/>
    </reaction>
</comment>
<comment type="function">
    <text evidence="9">Catalyzes the activation of phenylacetic acid (PA) to phenylacetyl-CoA (PA-CoA).</text>
</comment>
<dbReference type="CDD" id="cd05913">
    <property type="entry name" value="PaaK"/>
    <property type="match status" value="1"/>
</dbReference>
<evidence type="ECO:0000256" key="2">
    <source>
        <dbReference type="ARBA" id="ARBA00022598"/>
    </source>
</evidence>
<comment type="similarity">
    <text evidence="5 9">Belongs to the phenylacetyl-CoA ligase family.</text>
</comment>
<dbReference type="InterPro" id="IPR028154">
    <property type="entry name" value="AMP-dep_Lig_C"/>
</dbReference>
<evidence type="ECO:0000256" key="9">
    <source>
        <dbReference type="PIRNR" id="PIRNR006444"/>
    </source>
</evidence>
<keyword evidence="3 9" id="KW-0547">Nucleotide-binding</keyword>
<evidence type="ECO:0000259" key="10">
    <source>
        <dbReference type="Pfam" id="PF00501"/>
    </source>
</evidence>
<evidence type="ECO:0000256" key="3">
    <source>
        <dbReference type="ARBA" id="ARBA00022741"/>
    </source>
</evidence>